<dbReference type="Proteomes" id="UP001497600">
    <property type="component" value="Chromosome F"/>
</dbReference>
<dbReference type="Gene3D" id="2.40.40.10">
    <property type="entry name" value="RlpA-like domain"/>
    <property type="match status" value="1"/>
</dbReference>
<feature type="signal peptide" evidence="3">
    <location>
        <begin position="1"/>
        <end position="15"/>
    </location>
</feature>
<dbReference type="InterPro" id="IPR051477">
    <property type="entry name" value="Expansin_CellWall"/>
</dbReference>
<dbReference type="InterPro" id="IPR009009">
    <property type="entry name" value="RlpA-like_DPBB"/>
</dbReference>
<dbReference type="SUPFAM" id="SSF50685">
    <property type="entry name" value="Barwin-like endoglucanases"/>
    <property type="match status" value="1"/>
</dbReference>
<keyword evidence="1 3" id="KW-0732">Signal</keyword>
<evidence type="ECO:0000259" key="4">
    <source>
        <dbReference type="Pfam" id="PF03330"/>
    </source>
</evidence>
<name>A0ABP0EE58_9ASCO</name>
<gene>
    <name evidence="5" type="ORF">CAAN4_F00408</name>
</gene>
<evidence type="ECO:0000256" key="2">
    <source>
        <dbReference type="SAM" id="MobiDB-lite"/>
    </source>
</evidence>
<dbReference type="PANTHER" id="PTHR31836">
    <property type="match status" value="1"/>
</dbReference>
<evidence type="ECO:0000313" key="5">
    <source>
        <dbReference type="EMBL" id="CAK7910997.1"/>
    </source>
</evidence>
<evidence type="ECO:0000313" key="6">
    <source>
        <dbReference type="Proteomes" id="UP001497600"/>
    </source>
</evidence>
<proteinExistence type="predicted"/>
<evidence type="ECO:0000256" key="1">
    <source>
        <dbReference type="ARBA" id="ARBA00022729"/>
    </source>
</evidence>
<sequence>MKFAYVLALAGVACAVPVPAIKMVYVTTYTTVMHTVINGVETDVPVPPTSTAAPPVVAEVKPATTTSSPTTTEAPATTTEAPATTAPTTTVSPTTTSLSSSASTSTSAPAPTTTGGSSSGEFTGDGTYYDTGMGACGGVNHDTDYIVAISHLLFEPKTPNGNPNNNPLCGKKIRAFRDGKSVDVTVVDQCMGCKRDDLDFSPAAFEAIGDKALGRMDISWEWL</sequence>
<dbReference type="CDD" id="cd22191">
    <property type="entry name" value="DPBB_RlpA_EXP_N-like"/>
    <property type="match status" value="1"/>
</dbReference>
<feature type="chain" id="PRO_5047514649" description="RlpA-like protein double-psi beta-barrel domain-containing protein" evidence="3">
    <location>
        <begin position="16"/>
        <end position="223"/>
    </location>
</feature>
<dbReference type="PANTHER" id="PTHR31836:SF28">
    <property type="entry name" value="SRCR DOMAIN-CONTAINING PROTEIN-RELATED"/>
    <property type="match status" value="1"/>
</dbReference>
<evidence type="ECO:0000256" key="3">
    <source>
        <dbReference type="SAM" id="SignalP"/>
    </source>
</evidence>
<dbReference type="InterPro" id="IPR036908">
    <property type="entry name" value="RlpA-like_sf"/>
</dbReference>
<feature type="compositionally biased region" description="Low complexity" evidence="2">
    <location>
        <begin position="49"/>
        <end position="122"/>
    </location>
</feature>
<protein>
    <recommendedName>
        <fullName evidence="4">RlpA-like protein double-psi beta-barrel domain-containing protein</fullName>
    </recommendedName>
</protein>
<dbReference type="EMBL" id="OZ004258">
    <property type="protein sequence ID" value="CAK7910997.1"/>
    <property type="molecule type" value="Genomic_DNA"/>
</dbReference>
<dbReference type="Pfam" id="PF03330">
    <property type="entry name" value="DPBB_1"/>
    <property type="match status" value="1"/>
</dbReference>
<keyword evidence="6" id="KW-1185">Reference proteome</keyword>
<accession>A0ABP0EE58</accession>
<organism evidence="5 6">
    <name type="scientific">[Candida] anglica</name>
    <dbReference type="NCBI Taxonomy" id="148631"/>
    <lineage>
        <taxon>Eukaryota</taxon>
        <taxon>Fungi</taxon>
        <taxon>Dikarya</taxon>
        <taxon>Ascomycota</taxon>
        <taxon>Saccharomycotina</taxon>
        <taxon>Pichiomycetes</taxon>
        <taxon>Debaryomycetaceae</taxon>
        <taxon>Kurtzmaniella</taxon>
    </lineage>
</organism>
<reference evidence="5 6" key="1">
    <citation type="submission" date="2024-01" db="EMBL/GenBank/DDBJ databases">
        <authorList>
            <consortium name="Genoscope - CEA"/>
            <person name="William W."/>
        </authorList>
    </citation>
    <scope>NUCLEOTIDE SEQUENCE [LARGE SCALE GENOMIC DNA]</scope>
    <source>
        <strain evidence="5 6">29B2s-10</strain>
    </source>
</reference>
<feature type="domain" description="RlpA-like protein double-psi beta-barrel" evidence="4">
    <location>
        <begin position="152"/>
        <end position="219"/>
    </location>
</feature>
<feature type="region of interest" description="Disordered" evidence="2">
    <location>
        <begin position="48"/>
        <end position="122"/>
    </location>
</feature>